<dbReference type="InterPro" id="IPR018485">
    <property type="entry name" value="FGGY_C"/>
</dbReference>
<dbReference type="SUPFAM" id="SSF53067">
    <property type="entry name" value="Actin-like ATPase domain"/>
    <property type="match status" value="2"/>
</dbReference>
<dbReference type="PIRSF" id="PIRSF000538">
    <property type="entry name" value="GlpK"/>
    <property type="match status" value="1"/>
</dbReference>
<keyword evidence="10" id="KW-1185">Reference proteome</keyword>
<evidence type="ECO:0000259" key="7">
    <source>
        <dbReference type="Pfam" id="PF00370"/>
    </source>
</evidence>
<dbReference type="InterPro" id="IPR018484">
    <property type="entry name" value="FGGY_N"/>
</dbReference>
<dbReference type="PANTHER" id="PTHR43095:SF5">
    <property type="entry name" value="XYLULOSE KINASE"/>
    <property type="match status" value="1"/>
</dbReference>
<dbReference type="AlphaFoldDB" id="A0A418KKM3"/>
<evidence type="ECO:0000256" key="4">
    <source>
        <dbReference type="ARBA" id="ARBA00022777"/>
    </source>
</evidence>
<dbReference type="Pfam" id="PF00370">
    <property type="entry name" value="FGGY_N"/>
    <property type="match status" value="1"/>
</dbReference>
<evidence type="ECO:0000256" key="3">
    <source>
        <dbReference type="ARBA" id="ARBA00022679"/>
    </source>
</evidence>
<dbReference type="InterPro" id="IPR050406">
    <property type="entry name" value="FGGY_Carb_Kinase"/>
</dbReference>
<dbReference type="PANTHER" id="PTHR43095">
    <property type="entry name" value="SUGAR KINASE"/>
    <property type="match status" value="1"/>
</dbReference>
<dbReference type="GO" id="GO:0016773">
    <property type="term" value="F:phosphotransferase activity, alcohol group as acceptor"/>
    <property type="evidence" value="ECO:0007669"/>
    <property type="project" value="InterPro"/>
</dbReference>
<proteinExistence type="inferred from homology"/>
<evidence type="ECO:0000313" key="10">
    <source>
        <dbReference type="Proteomes" id="UP000284057"/>
    </source>
</evidence>
<dbReference type="Gene3D" id="3.30.420.40">
    <property type="match status" value="2"/>
</dbReference>
<sequence length="563" mass="59396">MGAQLPRRPRLPRPGRAPARRPRPARRGRLDLLRPRLDPGDRRGVRAPDRHVRARVRPPERARRGDPVTGDAVLALDLGTGGCKATLWSADAVCLADAVVPYPTSHPAPGRNEQRTSDWWQAVVTAVRRLAEAVPDTAGRVAAVGLSGQSLGVVQVGAAHETLRDATPIWSDIRATAQAEELFRTVDERSWYEHTGNGFTPALYPLVKAAWLRQDDPAAWARTRYLLGSKDWLNLRLTGEIGTDVSYASGSGALDIRAGRYDVDLLAAAGLDPGLLPEPRPSTDVLGGLSPAAAGELGLRAGTTVVLGAVDNACMALGSLTWTDGAIYAALGSSSWITVSASQPLVEWSARPYVFRHAVEGQFLSALSTFSSGTSLEWLRELVAPDLTSAEFIGLGAAAASRTDGPVFLPMLAGGTPLEGGAGARGAVVGLDLATGRADLARAALEGIAFALRRSLDRMRELSGTSADVLLTGGGSRHDGWNQIYADILGVPLVRTTVDQQAATLGAAAIAFVGSGLWSSFEPVDAAHVSVAEYVPQPSAAEHYARLRARFDALVADLAPRGS</sequence>
<keyword evidence="2" id="KW-0119">Carbohydrate metabolism</keyword>
<dbReference type="Pfam" id="PF02782">
    <property type="entry name" value="FGGY_C"/>
    <property type="match status" value="1"/>
</dbReference>
<dbReference type="PROSITE" id="PS00445">
    <property type="entry name" value="FGGY_KINASES_2"/>
    <property type="match status" value="1"/>
</dbReference>
<comment type="similarity">
    <text evidence="1 5">Belongs to the FGGY kinase family.</text>
</comment>
<name>A0A418KKM3_9ACTN</name>
<feature type="compositionally biased region" description="Basic residues" evidence="6">
    <location>
        <begin position="7"/>
        <end position="27"/>
    </location>
</feature>
<dbReference type="GO" id="GO:0016301">
    <property type="term" value="F:kinase activity"/>
    <property type="evidence" value="ECO:0007669"/>
    <property type="project" value="UniProtKB-KW"/>
</dbReference>
<gene>
    <name evidence="9" type="ORF">DY240_22150</name>
</gene>
<dbReference type="InterPro" id="IPR000577">
    <property type="entry name" value="Carb_kinase_FGGY"/>
</dbReference>
<feature type="domain" description="Carbohydrate kinase FGGY C-terminal" evidence="8">
    <location>
        <begin position="328"/>
        <end position="513"/>
    </location>
</feature>
<dbReference type="EMBL" id="QUAL01000191">
    <property type="protein sequence ID" value="RIQ17839.1"/>
    <property type="molecule type" value="Genomic_DNA"/>
</dbReference>
<reference evidence="9 10" key="1">
    <citation type="submission" date="2018-09" db="EMBL/GenBank/DDBJ databases">
        <title>Isolation, diversity and antifungal activity of actinobacteria from wheat.</title>
        <authorList>
            <person name="Han C."/>
        </authorList>
    </citation>
    <scope>NUCLEOTIDE SEQUENCE [LARGE SCALE GENOMIC DNA]</scope>
    <source>
        <strain evidence="9 10">NEAU-YY265</strain>
    </source>
</reference>
<dbReference type="InterPro" id="IPR018483">
    <property type="entry name" value="Carb_kinase_FGGY_CS"/>
</dbReference>
<dbReference type="GO" id="GO:0042732">
    <property type="term" value="P:D-xylose metabolic process"/>
    <property type="evidence" value="ECO:0007669"/>
    <property type="project" value="UniProtKB-KW"/>
</dbReference>
<evidence type="ECO:0000256" key="6">
    <source>
        <dbReference type="SAM" id="MobiDB-lite"/>
    </source>
</evidence>
<keyword evidence="4 5" id="KW-0418">Kinase</keyword>
<dbReference type="Proteomes" id="UP000284057">
    <property type="component" value="Unassembled WGS sequence"/>
</dbReference>
<evidence type="ECO:0000313" key="9">
    <source>
        <dbReference type="EMBL" id="RIQ17839.1"/>
    </source>
</evidence>
<comment type="caution">
    <text evidence="9">The sequence shown here is derived from an EMBL/GenBank/DDBJ whole genome shotgun (WGS) entry which is preliminary data.</text>
</comment>
<evidence type="ECO:0000256" key="5">
    <source>
        <dbReference type="RuleBase" id="RU003733"/>
    </source>
</evidence>
<accession>A0A418KKM3</accession>
<organism evidence="9 10">
    <name type="scientific">Jiangella rhizosphaerae</name>
    <dbReference type="NCBI Taxonomy" id="2293569"/>
    <lineage>
        <taxon>Bacteria</taxon>
        <taxon>Bacillati</taxon>
        <taxon>Actinomycetota</taxon>
        <taxon>Actinomycetes</taxon>
        <taxon>Jiangellales</taxon>
        <taxon>Jiangellaceae</taxon>
        <taxon>Jiangella</taxon>
    </lineage>
</organism>
<evidence type="ECO:0000256" key="2">
    <source>
        <dbReference type="ARBA" id="ARBA00022629"/>
    </source>
</evidence>
<evidence type="ECO:0000256" key="1">
    <source>
        <dbReference type="ARBA" id="ARBA00009156"/>
    </source>
</evidence>
<dbReference type="InterPro" id="IPR043129">
    <property type="entry name" value="ATPase_NBD"/>
</dbReference>
<feature type="compositionally biased region" description="Basic and acidic residues" evidence="6">
    <location>
        <begin position="28"/>
        <end position="66"/>
    </location>
</feature>
<protein>
    <submittedName>
        <fullName evidence="9">Pentose kinase</fullName>
    </submittedName>
</protein>
<dbReference type="CDD" id="cd07805">
    <property type="entry name" value="ASKHA_NBD_FGGY_CvXK-like"/>
    <property type="match status" value="1"/>
</dbReference>
<feature type="region of interest" description="Disordered" evidence="6">
    <location>
        <begin position="1"/>
        <end position="66"/>
    </location>
</feature>
<evidence type="ECO:0000259" key="8">
    <source>
        <dbReference type="Pfam" id="PF02782"/>
    </source>
</evidence>
<keyword evidence="3 5" id="KW-0808">Transferase</keyword>
<feature type="domain" description="Carbohydrate kinase FGGY N-terminal" evidence="7">
    <location>
        <begin position="73"/>
        <end position="318"/>
    </location>
</feature>
<keyword evidence="2" id="KW-0859">Xylose metabolism</keyword>